<sequence>MIFLQHYPSRSLSSKKRQPLKETANLNTPTLLRLENSRWYTIGEIEKQETKVKQQDTLRLSVDHVSGFHVVLHCLLSDQEIEIRTRDLLKCLDYIWMYANWFTDTIWYPDQNYIMAKKAEAEEPGCSASVLCLVPTPGLALSTVGFDLVLLTMLCIRKPEHNGIQFFFFSAHSLLTDKFLHDLTVLPQNNVARKN</sequence>
<protein>
    <submittedName>
        <fullName evidence="1">Uncharacterized protein</fullName>
    </submittedName>
</protein>
<organism evidence="1 2">
    <name type="scientific">Punica granatum</name>
    <name type="common">Pomegranate</name>
    <dbReference type="NCBI Taxonomy" id="22663"/>
    <lineage>
        <taxon>Eukaryota</taxon>
        <taxon>Viridiplantae</taxon>
        <taxon>Streptophyta</taxon>
        <taxon>Embryophyta</taxon>
        <taxon>Tracheophyta</taxon>
        <taxon>Spermatophyta</taxon>
        <taxon>Magnoliopsida</taxon>
        <taxon>eudicotyledons</taxon>
        <taxon>Gunneridae</taxon>
        <taxon>Pentapetalae</taxon>
        <taxon>rosids</taxon>
        <taxon>malvids</taxon>
        <taxon>Myrtales</taxon>
        <taxon>Lythraceae</taxon>
        <taxon>Punica</taxon>
    </lineage>
</organism>
<proteinExistence type="predicted"/>
<evidence type="ECO:0000313" key="1">
    <source>
        <dbReference type="EMBL" id="PKI46868.1"/>
    </source>
</evidence>
<dbReference type="Proteomes" id="UP000233551">
    <property type="component" value="Unassembled WGS sequence"/>
</dbReference>
<dbReference type="AlphaFoldDB" id="A0A2I0IS90"/>
<name>A0A2I0IS90_PUNGR</name>
<dbReference type="EMBL" id="PGOL01002564">
    <property type="protein sequence ID" value="PKI46868.1"/>
    <property type="molecule type" value="Genomic_DNA"/>
</dbReference>
<comment type="caution">
    <text evidence="1">The sequence shown here is derived from an EMBL/GenBank/DDBJ whole genome shotgun (WGS) entry which is preliminary data.</text>
</comment>
<reference evidence="1 2" key="1">
    <citation type="submission" date="2017-11" db="EMBL/GenBank/DDBJ databases">
        <title>De-novo sequencing of pomegranate (Punica granatum L.) genome.</title>
        <authorList>
            <person name="Akparov Z."/>
            <person name="Amiraslanov A."/>
            <person name="Hajiyeva S."/>
            <person name="Abbasov M."/>
            <person name="Kaur K."/>
            <person name="Hamwieh A."/>
            <person name="Solovyev V."/>
            <person name="Salamov A."/>
            <person name="Braich B."/>
            <person name="Kosarev P."/>
            <person name="Mahmoud A."/>
            <person name="Hajiyev E."/>
            <person name="Babayeva S."/>
            <person name="Izzatullayeva V."/>
            <person name="Mammadov A."/>
            <person name="Mammadov A."/>
            <person name="Sharifova S."/>
            <person name="Ojaghi J."/>
            <person name="Eynullazada K."/>
            <person name="Bayramov B."/>
            <person name="Abdulazimova A."/>
            <person name="Shahmuradov I."/>
        </authorList>
    </citation>
    <scope>NUCLEOTIDE SEQUENCE [LARGE SCALE GENOMIC DNA]</scope>
    <source>
        <strain evidence="2">cv. AG2017</strain>
        <tissue evidence="1">Leaf</tissue>
    </source>
</reference>
<keyword evidence="2" id="KW-1185">Reference proteome</keyword>
<evidence type="ECO:0000313" key="2">
    <source>
        <dbReference type="Proteomes" id="UP000233551"/>
    </source>
</evidence>
<gene>
    <name evidence="1" type="ORF">CRG98_032679</name>
</gene>
<accession>A0A2I0IS90</accession>